<comment type="caution">
    <text evidence="10">The sequence shown here is derived from an EMBL/GenBank/DDBJ whole genome shotgun (WGS) entry which is preliminary data.</text>
</comment>
<dbReference type="PANTHER" id="PTHR10015:SF427">
    <property type="entry name" value="HEAT SHOCK FACTOR PROTEIN"/>
    <property type="match status" value="1"/>
</dbReference>
<reference evidence="10 11" key="1">
    <citation type="submission" date="2019-09" db="EMBL/GenBank/DDBJ databases">
        <authorList>
            <consortium name="DOE Joint Genome Institute"/>
            <person name="Mondo S.J."/>
            <person name="Navarro-Mendoza M.I."/>
            <person name="Perez-Arques C."/>
            <person name="Panchal S."/>
            <person name="Nicolas F.E."/>
            <person name="Ganguly P."/>
            <person name="Pangilinan J."/>
            <person name="Grigoriev I."/>
            <person name="Heitman J."/>
            <person name="Sanya K."/>
            <person name="Garre V."/>
        </authorList>
    </citation>
    <scope>NUCLEOTIDE SEQUENCE [LARGE SCALE GENOMIC DNA]</scope>
    <source>
        <strain evidence="10 11">MU402</strain>
    </source>
</reference>
<feature type="region of interest" description="Disordered" evidence="8">
    <location>
        <begin position="222"/>
        <end position="243"/>
    </location>
</feature>
<comment type="similarity">
    <text evidence="2 7">Belongs to the HSF family.</text>
</comment>
<evidence type="ECO:0000256" key="6">
    <source>
        <dbReference type="ARBA" id="ARBA00023242"/>
    </source>
</evidence>
<evidence type="ECO:0000256" key="5">
    <source>
        <dbReference type="ARBA" id="ARBA00023163"/>
    </source>
</evidence>
<evidence type="ECO:0000256" key="2">
    <source>
        <dbReference type="ARBA" id="ARBA00006403"/>
    </source>
</evidence>
<proteinExistence type="inferred from homology"/>
<keyword evidence="4 10" id="KW-0238">DNA-binding</keyword>
<sequence length="258" mass="29655">MVDDDETKDLITWTGAGDQFTVFNNVDFSRTVLPRYFKHCNWSSFVRQLNMYDFHKINEQNDDDNFNVNNSSSSSLENDTMTQRWDFKHPWFTKAGYDRLHKIRRKPPRNRLIPQMRYSNAMELVDDGPEVASEGTPSTSAPSPYTPSQTAVASSSAPAPMKADSVQYLVTQLHDTTKNFESKLDYTCNEILYLRSVVDSQQMVLNELYNSVEYLKSRQIQKETDGNYSSASSSNQMDGEEARKPRKIHECMCGYLST</sequence>
<gene>
    <name evidence="10" type="ORF">FB192DRAFT_1423372</name>
</gene>
<evidence type="ECO:0000256" key="4">
    <source>
        <dbReference type="ARBA" id="ARBA00023125"/>
    </source>
</evidence>
<dbReference type="GO" id="GO:0005634">
    <property type="term" value="C:nucleus"/>
    <property type="evidence" value="ECO:0007669"/>
    <property type="project" value="UniProtKB-SubCell"/>
</dbReference>
<evidence type="ECO:0000256" key="8">
    <source>
        <dbReference type="SAM" id="MobiDB-lite"/>
    </source>
</evidence>
<keyword evidence="5" id="KW-0804">Transcription</keyword>
<dbReference type="Proteomes" id="UP000469890">
    <property type="component" value="Unassembled WGS sequence"/>
</dbReference>
<dbReference type="Pfam" id="PF00447">
    <property type="entry name" value="HSF_DNA-bind"/>
    <property type="match status" value="1"/>
</dbReference>
<evidence type="ECO:0000313" key="10">
    <source>
        <dbReference type="EMBL" id="KAF1799680.1"/>
    </source>
</evidence>
<dbReference type="AlphaFoldDB" id="A0A8H4BCJ2"/>
<organism evidence="10 11">
    <name type="scientific">Mucor circinelloides f. lusitanicus</name>
    <name type="common">Mucor racemosus var. lusitanicus</name>
    <dbReference type="NCBI Taxonomy" id="29924"/>
    <lineage>
        <taxon>Eukaryota</taxon>
        <taxon>Fungi</taxon>
        <taxon>Fungi incertae sedis</taxon>
        <taxon>Mucoromycota</taxon>
        <taxon>Mucoromycotina</taxon>
        <taxon>Mucoromycetes</taxon>
        <taxon>Mucorales</taxon>
        <taxon>Mucorineae</taxon>
        <taxon>Mucoraceae</taxon>
        <taxon>Mucor</taxon>
    </lineage>
</organism>
<dbReference type="InterPro" id="IPR036390">
    <property type="entry name" value="WH_DNA-bd_sf"/>
</dbReference>
<feature type="compositionally biased region" description="Low complexity" evidence="8">
    <location>
        <begin position="136"/>
        <end position="150"/>
    </location>
</feature>
<name>A0A8H4BCJ2_MUCCL</name>
<dbReference type="FunFam" id="1.10.10.10:FF:000027">
    <property type="entry name" value="Heat shock transcription factor 1"/>
    <property type="match status" value="1"/>
</dbReference>
<dbReference type="PRINTS" id="PR00056">
    <property type="entry name" value="HSFDOMAIN"/>
</dbReference>
<dbReference type="SMART" id="SM00415">
    <property type="entry name" value="HSF"/>
    <property type="match status" value="1"/>
</dbReference>
<feature type="compositionally biased region" description="Polar residues" evidence="8">
    <location>
        <begin position="226"/>
        <end position="237"/>
    </location>
</feature>
<dbReference type="InterPro" id="IPR000232">
    <property type="entry name" value="HSF_DNA-bd"/>
</dbReference>
<keyword evidence="3" id="KW-0805">Transcription regulation</keyword>
<dbReference type="PANTHER" id="PTHR10015">
    <property type="entry name" value="HEAT SHOCK TRANSCRIPTION FACTOR"/>
    <property type="match status" value="1"/>
</dbReference>
<evidence type="ECO:0000313" key="11">
    <source>
        <dbReference type="Proteomes" id="UP000469890"/>
    </source>
</evidence>
<dbReference type="PROSITE" id="PS00434">
    <property type="entry name" value="HSF_DOMAIN"/>
    <property type="match status" value="1"/>
</dbReference>
<feature type="domain" description="HSF-type DNA-binding" evidence="9">
    <location>
        <begin position="33"/>
        <end position="57"/>
    </location>
</feature>
<keyword evidence="6" id="KW-0539">Nucleus</keyword>
<dbReference type="InterPro" id="IPR036388">
    <property type="entry name" value="WH-like_DNA-bd_sf"/>
</dbReference>
<accession>A0A8H4BCJ2</accession>
<evidence type="ECO:0000259" key="9">
    <source>
        <dbReference type="PROSITE" id="PS00434"/>
    </source>
</evidence>
<evidence type="ECO:0000256" key="7">
    <source>
        <dbReference type="RuleBase" id="RU004020"/>
    </source>
</evidence>
<evidence type="ECO:0000256" key="1">
    <source>
        <dbReference type="ARBA" id="ARBA00004123"/>
    </source>
</evidence>
<dbReference type="Gene3D" id="1.10.10.10">
    <property type="entry name" value="Winged helix-like DNA-binding domain superfamily/Winged helix DNA-binding domain"/>
    <property type="match status" value="1"/>
</dbReference>
<comment type="subcellular location">
    <subcellularLocation>
        <location evidence="1">Nucleus</location>
    </subcellularLocation>
</comment>
<feature type="region of interest" description="Disordered" evidence="8">
    <location>
        <begin position="128"/>
        <end position="158"/>
    </location>
</feature>
<evidence type="ECO:0000256" key="3">
    <source>
        <dbReference type="ARBA" id="ARBA00023015"/>
    </source>
</evidence>
<dbReference type="EMBL" id="JAAECE010000006">
    <property type="protein sequence ID" value="KAF1799680.1"/>
    <property type="molecule type" value="Genomic_DNA"/>
</dbReference>
<dbReference type="GO" id="GO:0043565">
    <property type="term" value="F:sequence-specific DNA binding"/>
    <property type="evidence" value="ECO:0007669"/>
    <property type="project" value="InterPro"/>
</dbReference>
<dbReference type="GO" id="GO:0003700">
    <property type="term" value="F:DNA-binding transcription factor activity"/>
    <property type="evidence" value="ECO:0007669"/>
    <property type="project" value="InterPro"/>
</dbReference>
<dbReference type="SUPFAM" id="SSF46785">
    <property type="entry name" value="Winged helix' DNA-binding domain"/>
    <property type="match status" value="1"/>
</dbReference>
<protein>
    <submittedName>
        <fullName evidence="10">HSF-type DNA-binding-domain-containing protein</fullName>
    </submittedName>
</protein>